<keyword evidence="13 15" id="KW-0460">Magnesium</keyword>
<gene>
    <name evidence="15" type="primary">rnc</name>
    <name evidence="18" type="ORF">M595_5591</name>
</gene>
<dbReference type="GO" id="GO:0003725">
    <property type="term" value="F:double-stranded RNA binding"/>
    <property type="evidence" value="ECO:0007669"/>
    <property type="project" value="TreeGrafter"/>
</dbReference>
<dbReference type="CDD" id="cd00593">
    <property type="entry name" value="RIBOc"/>
    <property type="match status" value="1"/>
</dbReference>
<evidence type="ECO:0000256" key="13">
    <source>
        <dbReference type="ARBA" id="ARBA00022842"/>
    </source>
</evidence>
<dbReference type="HAMAP" id="MF_00104">
    <property type="entry name" value="RNase_III"/>
    <property type="match status" value="1"/>
</dbReference>
<dbReference type="EMBL" id="AUZM01000096">
    <property type="protein sequence ID" value="ERT04462.1"/>
    <property type="molecule type" value="Genomic_DNA"/>
</dbReference>
<evidence type="ECO:0000313" key="18">
    <source>
        <dbReference type="EMBL" id="ERT04462.1"/>
    </source>
</evidence>
<evidence type="ECO:0000256" key="4">
    <source>
        <dbReference type="ARBA" id="ARBA00011738"/>
    </source>
</evidence>
<dbReference type="PROSITE" id="PS00517">
    <property type="entry name" value="RNASE_3_1"/>
    <property type="match status" value="1"/>
</dbReference>
<comment type="similarity">
    <text evidence="3">Belongs to the ribonuclease III family.</text>
</comment>
<evidence type="ECO:0000259" key="17">
    <source>
        <dbReference type="PROSITE" id="PS50142"/>
    </source>
</evidence>
<evidence type="ECO:0000256" key="11">
    <source>
        <dbReference type="ARBA" id="ARBA00022759"/>
    </source>
</evidence>
<dbReference type="GO" id="GO:0046872">
    <property type="term" value="F:metal ion binding"/>
    <property type="evidence" value="ECO:0007669"/>
    <property type="project" value="UniProtKB-KW"/>
</dbReference>
<dbReference type="Pfam" id="PF00035">
    <property type="entry name" value="dsrm"/>
    <property type="match status" value="1"/>
</dbReference>
<feature type="active site" evidence="15">
    <location>
        <position position="282"/>
    </location>
</feature>
<dbReference type="OrthoDB" id="9805026at2"/>
<dbReference type="NCBIfam" id="TIGR02191">
    <property type="entry name" value="RNaseIII"/>
    <property type="match status" value="1"/>
</dbReference>
<evidence type="ECO:0000256" key="9">
    <source>
        <dbReference type="ARBA" id="ARBA00022722"/>
    </source>
</evidence>
<keyword evidence="19" id="KW-1185">Reference proteome</keyword>
<evidence type="ECO:0000256" key="1">
    <source>
        <dbReference type="ARBA" id="ARBA00000109"/>
    </source>
</evidence>
<evidence type="ECO:0000256" key="12">
    <source>
        <dbReference type="ARBA" id="ARBA00022801"/>
    </source>
</evidence>
<keyword evidence="14 15" id="KW-0694">RNA-binding</keyword>
<dbReference type="GO" id="GO:0010468">
    <property type="term" value="P:regulation of gene expression"/>
    <property type="evidence" value="ECO:0007669"/>
    <property type="project" value="TreeGrafter"/>
</dbReference>
<dbReference type="InterPro" id="IPR036389">
    <property type="entry name" value="RNase_III_sf"/>
</dbReference>
<dbReference type="PATRIC" id="fig|1348334.3.peg.5374"/>
<keyword evidence="11 15" id="KW-0255">Endonuclease</keyword>
<keyword evidence="10 15" id="KW-0479">Metal-binding</keyword>
<dbReference type="Gene3D" id="1.10.1520.10">
    <property type="entry name" value="Ribonuclease III domain"/>
    <property type="match status" value="1"/>
</dbReference>
<keyword evidence="8 15" id="KW-0819">tRNA processing</keyword>
<accession>U7QBA3</accession>
<dbReference type="GO" id="GO:0019843">
    <property type="term" value="F:rRNA binding"/>
    <property type="evidence" value="ECO:0007669"/>
    <property type="project" value="UniProtKB-KW"/>
</dbReference>
<dbReference type="Gene3D" id="3.30.160.20">
    <property type="match status" value="1"/>
</dbReference>
<comment type="caution">
    <text evidence="18">The sequence shown here is derived from an EMBL/GenBank/DDBJ whole genome shotgun (WGS) entry which is preliminary data.</text>
</comment>
<dbReference type="InterPro" id="IPR011907">
    <property type="entry name" value="RNase_III"/>
</dbReference>
<keyword evidence="7 15" id="KW-0507">mRNA processing</keyword>
<dbReference type="FunFam" id="3.30.160.20:FF:000003">
    <property type="entry name" value="Ribonuclease 3"/>
    <property type="match status" value="1"/>
</dbReference>
<dbReference type="InterPro" id="IPR014720">
    <property type="entry name" value="dsRBD_dom"/>
</dbReference>
<dbReference type="SMART" id="SM00535">
    <property type="entry name" value="RIBOc"/>
    <property type="match status" value="1"/>
</dbReference>
<comment type="subunit">
    <text evidence="4 15">Homodimer.</text>
</comment>
<dbReference type="Proteomes" id="UP000017127">
    <property type="component" value="Unassembled WGS sequence"/>
</dbReference>
<evidence type="ECO:0000313" key="19">
    <source>
        <dbReference type="Proteomes" id="UP000017127"/>
    </source>
</evidence>
<evidence type="ECO:0000256" key="14">
    <source>
        <dbReference type="ARBA" id="ARBA00022884"/>
    </source>
</evidence>
<dbReference type="EC" id="3.1.26.3" evidence="15"/>
<keyword evidence="5 15" id="KW-0963">Cytoplasm</keyword>
<keyword evidence="12 15" id="KW-0378">Hydrolase</keyword>
<dbReference type="SMART" id="SM00358">
    <property type="entry name" value="DSRM"/>
    <property type="match status" value="1"/>
</dbReference>
<dbReference type="Pfam" id="PF14622">
    <property type="entry name" value="Ribonucleas_3_3"/>
    <property type="match status" value="1"/>
</dbReference>
<evidence type="ECO:0000256" key="10">
    <source>
        <dbReference type="ARBA" id="ARBA00022723"/>
    </source>
</evidence>
<dbReference type="GO" id="GO:0006397">
    <property type="term" value="P:mRNA processing"/>
    <property type="evidence" value="ECO:0007669"/>
    <property type="project" value="UniProtKB-UniRule"/>
</dbReference>
<comment type="subcellular location">
    <subcellularLocation>
        <location evidence="2 15">Cytoplasm</location>
    </subcellularLocation>
</comment>
<dbReference type="PROSITE" id="PS50142">
    <property type="entry name" value="RNASE_3_2"/>
    <property type="match status" value="1"/>
</dbReference>
<dbReference type="RefSeq" id="WP_023069280.1">
    <property type="nucleotide sequence ID" value="NZ_AUZM01000096.1"/>
</dbReference>
<reference evidence="18 19" key="1">
    <citation type="journal article" date="2013" name="Front. Microbiol.">
        <title>Comparative genomic analyses of the cyanobacterium, Lyngbya aestuarii BL J, a powerful hydrogen producer.</title>
        <authorList>
            <person name="Kothari A."/>
            <person name="Vaughn M."/>
            <person name="Garcia-Pichel F."/>
        </authorList>
    </citation>
    <scope>NUCLEOTIDE SEQUENCE [LARGE SCALE GENOMIC DNA]</scope>
    <source>
        <strain evidence="18 19">BL J</strain>
    </source>
</reference>
<comment type="catalytic activity">
    <reaction evidence="1 15">
        <text>Endonucleolytic cleavage to 5'-phosphomonoester.</text>
        <dbReference type="EC" id="3.1.26.3"/>
    </reaction>
</comment>
<dbReference type="InterPro" id="IPR000999">
    <property type="entry name" value="RNase_III_dom"/>
</dbReference>
<dbReference type="SUPFAM" id="SSF54768">
    <property type="entry name" value="dsRNA-binding domain-like"/>
    <property type="match status" value="1"/>
</dbReference>
<evidence type="ECO:0000256" key="8">
    <source>
        <dbReference type="ARBA" id="ARBA00022694"/>
    </source>
</evidence>
<feature type="binding site" evidence="15">
    <location>
        <position position="279"/>
    </location>
    <ligand>
        <name>Mg(2+)</name>
        <dbReference type="ChEBI" id="CHEBI:18420"/>
    </ligand>
</feature>
<feature type="active site" evidence="15">
    <location>
        <position position="210"/>
    </location>
</feature>
<evidence type="ECO:0000256" key="7">
    <source>
        <dbReference type="ARBA" id="ARBA00022664"/>
    </source>
</evidence>
<dbReference type="FunFam" id="1.10.1520.10:FF:000001">
    <property type="entry name" value="Ribonuclease 3"/>
    <property type="match status" value="1"/>
</dbReference>
<sequence>MMNNRERIGRCLDLLKQGLYPYFEQCMREAYGGQWLSQAEKALSKNATLKRTFEDTLKEDVSVILIIVNKRWEKVFKPHLSYAEKALASELIEVRNKWAHQVSFSTEDTYRALDSMSRLLNAISAAEQETLINQHKQEIFKRLLKEQSRPDPSQISGEESYIRDRLKDLLEKIPFQDARLLQRALTHRSYVFEHPTKTEGDNEQLEFLGDSVLNFLAGDYLYNQYPGRKEGELTTRRSKLVDNYQLADFATGLDLGEWIQLGRGEQLQGGRTKPSLLSNTFEAVIGAYYLDSGIEAVRELINPFFESVDTGTIENSIIDRQNLTNVKGLLQEWAQTQNLPIPEYVLVDEMGNDHEKTFEVQVIINGEFYGEGTGKKKKEAEKQAAIDALRRLGLL</sequence>
<dbReference type="GO" id="GO:0008033">
    <property type="term" value="P:tRNA processing"/>
    <property type="evidence" value="ECO:0007669"/>
    <property type="project" value="UniProtKB-KW"/>
</dbReference>
<evidence type="ECO:0000256" key="6">
    <source>
        <dbReference type="ARBA" id="ARBA00022552"/>
    </source>
</evidence>
<comment type="cofactor">
    <cofactor evidence="15">
        <name>Mg(2+)</name>
        <dbReference type="ChEBI" id="CHEBI:18420"/>
    </cofactor>
</comment>
<dbReference type="GO" id="GO:0042802">
    <property type="term" value="F:identical protein binding"/>
    <property type="evidence" value="ECO:0007669"/>
    <property type="project" value="UniProtKB-ARBA"/>
</dbReference>
<evidence type="ECO:0000256" key="2">
    <source>
        <dbReference type="ARBA" id="ARBA00004496"/>
    </source>
</evidence>
<evidence type="ECO:0000259" key="16">
    <source>
        <dbReference type="PROSITE" id="PS50137"/>
    </source>
</evidence>
<feature type="binding site" evidence="15">
    <location>
        <position position="282"/>
    </location>
    <ligand>
        <name>Mg(2+)</name>
        <dbReference type="ChEBI" id="CHEBI:18420"/>
    </ligand>
</feature>
<evidence type="ECO:0000256" key="15">
    <source>
        <dbReference type="HAMAP-Rule" id="MF_00104"/>
    </source>
</evidence>
<dbReference type="CDD" id="cd10845">
    <property type="entry name" value="DSRM_RNAse_III_family"/>
    <property type="match status" value="1"/>
</dbReference>
<protein>
    <recommendedName>
        <fullName evidence="15">Ribonuclease 3</fullName>
        <ecNumber evidence="15">3.1.26.3</ecNumber>
    </recommendedName>
    <alternativeName>
        <fullName evidence="15">Ribonuclease III</fullName>
        <shortName evidence="15">RNase III</shortName>
    </alternativeName>
</protein>
<comment type="function">
    <text evidence="15">Digests double-stranded RNA. Involved in the processing of primary rRNA transcript to yield the immediate precursors to the large and small rRNAs (23S and 16S). Processes some mRNAs, and tRNAs when they are encoded in the rRNA operon. Processes pre-crRNA and tracrRNA of type II CRISPR loci if present in the organism.</text>
</comment>
<dbReference type="GO" id="GO:0004525">
    <property type="term" value="F:ribonuclease III activity"/>
    <property type="evidence" value="ECO:0007669"/>
    <property type="project" value="UniProtKB-UniRule"/>
</dbReference>
<dbReference type="PROSITE" id="PS50137">
    <property type="entry name" value="DS_RBD"/>
    <property type="match status" value="1"/>
</dbReference>
<dbReference type="Pfam" id="PF18731">
    <property type="entry name" value="HEPN_Swt1"/>
    <property type="match status" value="1"/>
</dbReference>
<evidence type="ECO:0000256" key="3">
    <source>
        <dbReference type="ARBA" id="ARBA00010183"/>
    </source>
</evidence>
<keyword evidence="15" id="KW-0699">rRNA-binding</keyword>
<dbReference type="PANTHER" id="PTHR11207">
    <property type="entry name" value="RIBONUCLEASE III"/>
    <property type="match status" value="1"/>
</dbReference>
<dbReference type="GO" id="GO:0005737">
    <property type="term" value="C:cytoplasm"/>
    <property type="evidence" value="ECO:0007669"/>
    <property type="project" value="UniProtKB-SubCell"/>
</dbReference>
<feature type="domain" description="DRBM" evidence="16">
    <location>
        <begin position="325"/>
        <end position="394"/>
    </location>
</feature>
<name>U7QBA3_9CYAN</name>
<feature type="domain" description="RNase III" evidence="17">
    <location>
        <begin position="162"/>
        <end position="293"/>
    </location>
</feature>
<keyword evidence="9 15" id="KW-0540">Nuclease</keyword>
<evidence type="ECO:0000256" key="5">
    <source>
        <dbReference type="ARBA" id="ARBA00022490"/>
    </source>
</evidence>
<dbReference type="PANTHER" id="PTHR11207:SF0">
    <property type="entry name" value="RIBONUCLEASE 3"/>
    <property type="match status" value="1"/>
</dbReference>
<feature type="binding site" evidence="15">
    <location>
        <position position="206"/>
    </location>
    <ligand>
        <name>Mg(2+)</name>
        <dbReference type="ChEBI" id="CHEBI:18420"/>
    </ligand>
</feature>
<organism evidence="18 19">
    <name type="scientific">Lyngbya aestuarii BL J</name>
    <dbReference type="NCBI Taxonomy" id="1348334"/>
    <lineage>
        <taxon>Bacteria</taxon>
        <taxon>Bacillati</taxon>
        <taxon>Cyanobacteriota</taxon>
        <taxon>Cyanophyceae</taxon>
        <taxon>Oscillatoriophycideae</taxon>
        <taxon>Oscillatoriales</taxon>
        <taxon>Microcoleaceae</taxon>
        <taxon>Lyngbya</taxon>
    </lineage>
</organism>
<dbReference type="GO" id="GO:0006364">
    <property type="term" value="P:rRNA processing"/>
    <property type="evidence" value="ECO:0007669"/>
    <property type="project" value="UniProtKB-UniRule"/>
</dbReference>
<dbReference type="SUPFAM" id="SSF69065">
    <property type="entry name" value="RNase III domain-like"/>
    <property type="match status" value="1"/>
</dbReference>
<keyword evidence="6 15" id="KW-0698">rRNA processing</keyword>
<dbReference type="AlphaFoldDB" id="U7QBA3"/>
<proteinExistence type="inferred from homology"/>
<dbReference type="InterPro" id="IPR041650">
    <property type="entry name" value="HEPN_Swt1"/>
</dbReference>